<dbReference type="EMBL" id="CACRTZ010000037">
    <property type="protein sequence ID" value="VYU71412.1"/>
    <property type="molecule type" value="Genomic_DNA"/>
</dbReference>
<feature type="transmembrane region" description="Helical" evidence="1">
    <location>
        <begin position="271"/>
        <end position="288"/>
    </location>
</feature>
<keyword evidence="1" id="KW-0812">Transmembrane</keyword>
<evidence type="ECO:0000256" key="1">
    <source>
        <dbReference type="SAM" id="Phobius"/>
    </source>
</evidence>
<gene>
    <name evidence="2" type="ORF">EMLFYP7_03604</name>
</gene>
<feature type="transmembrane region" description="Helical" evidence="1">
    <location>
        <begin position="169"/>
        <end position="192"/>
    </location>
</feature>
<feature type="transmembrane region" description="Helical" evidence="1">
    <location>
        <begin position="297"/>
        <end position="314"/>
    </location>
</feature>
<keyword evidence="1" id="KW-0472">Membrane</keyword>
<feature type="transmembrane region" description="Helical" evidence="1">
    <location>
        <begin position="116"/>
        <end position="134"/>
    </location>
</feature>
<accession>A0A6N3H4Q7</accession>
<dbReference type="RefSeq" id="WP_156566914.1">
    <property type="nucleotide sequence ID" value="NZ_CACRTZ010000037.1"/>
</dbReference>
<dbReference type="AlphaFoldDB" id="A0A6N3H4Q7"/>
<organism evidence="2">
    <name type="scientific">Phytobacter massiliensis</name>
    <dbReference type="NCBI Taxonomy" id="1485952"/>
    <lineage>
        <taxon>Bacteria</taxon>
        <taxon>Pseudomonadati</taxon>
        <taxon>Pseudomonadota</taxon>
        <taxon>Gammaproteobacteria</taxon>
        <taxon>Enterobacterales</taxon>
        <taxon>Enterobacteriaceae</taxon>
        <taxon>Phytobacter</taxon>
    </lineage>
</organism>
<feature type="transmembrane region" description="Helical" evidence="1">
    <location>
        <begin position="7"/>
        <end position="26"/>
    </location>
</feature>
<name>A0A6N3H4Q7_9ENTR</name>
<keyword evidence="1" id="KW-1133">Transmembrane helix</keyword>
<feature type="transmembrane region" description="Helical" evidence="1">
    <location>
        <begin position="204"/>
        <end position="225"/>
    </location>
</feature>
<evidence type="ECO:0008006" key="3">
    <source>
        <dbReference type="Google" id="ProtNLM"/>
    </source>
</evidence>
<proteinExistence type="predicted"/>
<evidence type="ECO:0000313" key="2">
    <source>
        <dbReference type="EMBL" id="VYU71412.1"/>
    </source>
</evidence>
<protein>
    <recommendedName>
        <fullName evidence="3">Serotype-specific glucosyl transferase</fullName>
    </recommendedName>
</protein>
<feature type="transmembrane region" description="Helical" evidence="1">
    <location>
        <begin position="334"/>
        <end position="353"/>
    </location>
</feature>
<sequence>MKQRNKAETLLSWIALFVITFCIIASRRPDIIFNPQPWAEDGKFWLESIYNNGFWSSIYLPQNGYYQTISRLTYGIAIIFGISKAALVANMIAISIRCFFILFILSQRLSFIKIQYRIVAVVYFLTMPNLWEGYVNITNAHWYLSLYLMAVVLADDANSRSWKIHDFTLLIISSLSGPFVVFIAPCLILKRISQRGGIINAIKGINAFDITMAVCCVIQVAAILISSDTGRSPAPLGATFSLLVDIIGYRVVGGSFFPNDYITRMGGRHELNIILCAALVLTMICLLWKSDWRYKSAVLFPVLMLGFALAKPMISLDQPQWPPLLVPGVGERYFFITNFSFFCLILFVVNKISKGSNIPLLILAIVTTPFMLRGYTIPPMAEVGYRQDIKTFSGLASGESMQIHINPPGWTMELRKH</sequence>
<reference evidence="2" key="1">
    <citation type="submission" date="2019-11" db="EMBL/GenBank/DDBJ databases">
        <authorList>
            <person name="Feng L."/>
        </authorList>
    </citation>
    <scope>NUCLEOTIDE SEQUENCE</scope>
    <source>
        <strain evidence="2">EMassiliensisLFYP7</strain>
    </source>
</reference>
<feature type="transmembrane region" description="Helical" evidence="1">
    <location>
        <begin position="360"/>
        <end position="377"/>
    </location>
</feature>
<feature type="transmembrane region" description="Helical" evidence="1">
    <location>
        <begin position="74"/>
        <end position="104"/>
    </location>
</feature>